<dbReference type="AlphaFoldDB" id="W6ULQ3"/>
<keyword evidence="1" id="KW-0812">Transmembrane</keyword>
<dbReference type="STRING" id="6210.W6ULQ3"/>
<protein>
    <submittedName>
        <fullName evidence="2">Uncharacterized protein</fullName>
    </submittedName>
</protein>
<dbReference type="RefSeq" id="XP_024353646.1">
    <property type="nucleotide sequence ID" value="XM_024491831.1"/>
</dbReference>
<evidence type="ECO:0000313" key="3">
    <source>
        <dbReference type="Proteomes" id="UP000019149"/>
    </source>
</evidence>
<organism evidence="2 3">
    <name type="scientific">Echinococcus granulosus</name>
    <name type="common">Hydatid tapeworm</name>
    <dbReference type="NCBI Taxonomy" id="6210"/>
    <lineage>
        <taxon>Eukaryota</taxon>
        <taxon>Metazoa</taxon>
        <taxon>Spiralia</taxon>
        <taxon>Lophotrochozoa</taxon>
        <taxon>Platyhelminthes</taxon>
        <taxon>Cestoda</taxon>
        <taxon>Eucestoda</taxon>
        <taxon>Cyclophyllidea</taxon>
        <taxon>Taeniidae</taxon>
        <taxon>Echinococcus</taxon>
        <taxon>Echinococcus granulosus group</taxon>
    </lineage>
</organism>
<keyword evidence="1" id="KW-1133">Transmembrane helix</keyword>
<keyword evidence="1" id="KW-0472">Membrane</keyword>
<reference evidence="2 3" key="1">
    <citation type="journal article" date="2013" name="Nat. Genet.">
        <title>The genome of the hydatid tapeworm Echinococcus granulosus.</title>
        <authorList>
            <person name="Zheng H."/>
            <person name="Zhang W."/>
            <person name="Zhang L."/>
            <person name="Zhang Z."/>
            <person name="Li J."/>
            <person name="Lu G."/>
            <person name="Zhu Y."/>
            <person name="Wang Y."/>
            <person name="Huang Y."/>
            <person name="Liu J."/>
            <person name="Kang H."/>
            <person name="Chen J."/>
            <person name="Wang L."/>
            <person name="Chen A."/>
            <person name="Yu S."/>
            <person name="Gao Z."/>
            <person name="Jin L."/>
            <person name="Gu W."/>
            <person name="Wang Z."/>
            <person name="Zhao L."/>
            <person name="Shi B."/>
            <person name="Wen H."/>
            <person name="Lin R."/>
            <person name="Jones M.K."/>
            <person name="Brejova B."/>
            <person name="Vinar T."/>
            <person name="Zhao G."/>
            <person name="McManus D.P."/>
            <person name="Chen Z."/>
            <person name="Zhou Y."/>
            <person name="Wang S."/>
        </authorList>
    </citation>
    <scope>NUCLEOTIDE SEQUENCE [LARGE SCALE GENOMIC DNA]</scope>
</reference>
<gene>
    <name evidence="2" type="ORF">EGR_02582</name>
</gene>
<evidence type="ECO:0000313" key="2">
    <source>
        <dbReference type="EMBL" id="EUB62450.1"/>
    </source>
</evidence>
<keyword evidence="3" id="KW-1185">Reference proteome</keyword>
<sequence>MEVEDVVPMSAHMVNKLLVCGILSLFCTLFLVYVINSTVEPYIYNFADRLLIASPVRDKDEFRLAEVNTLIVVLFVLKMYGKPDPFTTFPSNDLNSPATGAAVVLPKALAENLGNTDLRTVCASSNLMQSKVDLVARAAMELRHGVLDVHPPVVIHIGMYSQNRGYLHDPLLFPH</sequence>
<comment type="caution">
    <text evidence="2">The sequence shown here is derived from an EMBL/GenBank/DDBJ whole genome shotgun (WGS) entry which is preliminary data.</text>
</comment>
<feature type="transmembrane region" description="Helical" evidence="1">
    <location>
        <begin position="17"/>
        <end position="35"/>
    </location>
</feature>
<proteinExistence type="predicted"/>
<dbReference type="GeneID" id="36338297"/>
<dbReference type="EMBL" id="APAU02000012">
    <property type="protein sequence ID" value="EUB62450.1"/>
    <property type="molecule type" value="Genomic_DNA"/>
</dbReference>
<dbReference type="Proteomes" id="UP000019149">
    <property type="component" value="Unassembled WGS sequence"/>
</dbReference>
<dbReference type="CTD" id="36338297"/>
<evidence type="ECO:0000256" key="1">
    <source>
        <dbReference type="SAM" id="Phobius"/>
    </source>
</evidence>
<dbReference type="KEGG" id="egl:EGR_02582"/>
<accession>W6ULQ3</accession>
<name>W6ULQ3_ECHGR</name>
<dbReference type="OrthoDB" id="6240699at2759"/>